<evidence type="ECO:0000313" key="1">
    <source>
        <dbReference type="EMBL" id="KAH7988186.1"/>
    </source>
</evidence>
<protein>
    <submittedName>
        <fullName evidence="1">Ras-like protein member 11B</fullName>
    </submittedName>
</protein>
<dbReference type="EMBL" id="CM037623">
    <property type="protein sequence ID" value="KAH7988186.1"/>
    <property type="molecule type" value="Genomic_DNA"/>
</dbReference>
<proteinExistence type="predicted"/>
<gene>
    <name evidence="1" type="primary">RASL11B</name>
    <name evidence="1" type="ORF">K3G42_009694</name>
</gene>
<accession>A0ACB8E7D2</accession>
<keyword evidence="2" id="KW-1185">Reference proteome</keyword>
<dbReference type="Proteomes" id="UP000827872">
    <property type="component" value="Linkage Group LG10"/>
</dbReference>
<name>A0ACB8E7D2_9SAUR</name>
<evidence type="ECO:0000313" key="2">
    <source>
        <dbReference type="Proteomes" id="UP000827872"/>
    </source>
</evidence>
<reference evidence="1" key="1">
    <citation type="submission" date="2021-08" db="EMBL/GenBank/DDBJ databases">
        <title>The first chromosome-level gecko genome reveals the dynamic sex chromosomes of Neotropical dwarf geckos (Sphaerodactylidae: Sphaerodactylus).</title>
        <authorList>
            <person name="Pinto B.J."/>
            <person name="Keating S.E."/>
            <person name="Gamble T."/>
        </authorList>
    </citation>
    <scope>NUCLEOTIDE SEQUENCE</scope>
    <source>
        <strain evidence="1">TG3544</strain>
    </source>
</reference>
<sequence length="251" mass="27862">MRLIQHMGTIAEYPQAGGAPSAGESCGSGGSAGRPRLIKIAVVGASGVGKTALVVRFLTKRFIGDYERNAGNLYSRQIEIDGEMLAIQVQDTPGVQIHGHRLDCNEQLNRCIRWADAVVIVFSITDYKSYELLSHFHQHIRQLHPGNRVPVAVVANKADLLHIKEVEPQHGLQLARMLGCTFYEVSVSENYKEVFSAFHSLCKDACKQQSVSTPEKRRTSLIPRPKSPNMQDLKRRFKQALSAKVRTVTSV</sequence>
<comment type="caution">
    <text evidence="1">The sequence shown here is derived from an EMBL/GenBank/DDBJ whole genome shotgun (WGS) entry which is preliminary data.</text>
</comment>
<organism evidence="1 2">
    <name type="scientific">Sphaerodactylus townsendi</name>
    <dbReference type="NCBI Taxonomy" id="933632"/>
    <lineage>
        <taxon>Eukaryota</taxon>
        <taxon>Metazoa</taxon>
        <taxon>Chordata</taxon>
        <taxon>Craniata</taxon>
        <taxon>Vertebrata</taxon>
        <taxon>Euteleostomi</taxon>
        <taxon>Lepidosauria</taxon>
        <taxon>Squamata</taxon>
        <taxon>Bifurcata</taxon>
        <taxon>Gekkota</taxon>
        <taxon>Sphaerodactylidae</taxon>
        <taxon>Sphaerodactylus</taxon>
    </lineage>
</organism>